<protein>
    <recommendedName>
        <fullName evidence="10">DNA 5'-3' helicase</fullName>
        <ecNumber evidence="10">5.6.2.3</ecNumber>
    </recommendedName>
</protein>
<dbReference type="Gene3D" id="3.40.50.300">
    <property type="entry name" value="P-loop containing nucleotide triphosphate hydrolases"/>
    <property type="match status" value="1"/>
</dbReference>
<keyword evidence="4" id="KW-0547">Nucleotide-binding</keyword>
<reference evidence="13 14" key="1">
    <citation type="journal article" date="2008" name="Int. J. Syst. Evol. Microbiol.">
        <title>Description of Roseateles aquatilis sp. nov. and Roseateles terrae sp. nov., in the class Betaproteobacteria, and emended description of the genus Roseateles.</title>
        <authorList>
            <person name="Gomila M."/>
            <person name="Bowien B."/>
            <person name="Falsen E."/>
            <person name="Moore E.R."/>
            <person name="Lalucat J."/>
        </authorList>
    </citation>
    <scope>NUCLEOTIDE SEQUENCE [LARGE SCALE GENOMIC DNA]</scope>
    <source>
        <strain evidence="13 14">CCUG 48205</strain>
    </source>
</reference>
<evidence type="ECO:0000256" key="11">
    <source>
        <dbReference type="ARBA" id="ARBA00048954"/>
    </source>
</evidence>
<evidence type="ECO:0000256" key="6">
    <source>
        <dbReference type="ARBA" id="ARBA00022806"/>
    </source>
</evidence>
<dbReference type="InterPro" id="IPR036185">
    <property type="entry name" value="DNA_heli_DnaB-like_N_sf"/>
</dbReference>
<dbReference type="GO" id="GO:1990077">
    <property type="term" value="C:primosome complex"/>
    <property type="evidence" value="ECO:0007669"/>
    <property type="project" value="UniProtKB-KW"/>
</dbReference>
<keyword evidence="5" id="KW-0378">Hydrolase</keyword>
<evidence type="ECO:0000256" key="10">
    <source>
        <dbReference type="ARBA" id="ARBA00044969"/>
    </source>
</evidence>
<name>A0A246ITQ3_9BURK</name>
<feature type="domain" description="SF4 helicase" evidence="12">
    <location>
        <begin position="176"/>
        <end position="439"/>
    </location>
</feature>
<keyword evidence="14" id="KW-1185">Reference proteome</keyword>
<dbReference type="PANTHER" id="PTHR30153:SF2">
    <property type="entry name" value="REPLICATIVE DNA HELICASE"/>
    <property type="match status" value="1"/>
</dbReference>
<evidence type="ECO:0000313" key="13">
    <source>
        <dbReference type="EMBL" id="OWQ83594.1"/>
    </source>
</evidence>
<evidence type="ECO:0000259" key="12">
    <source>
        <dbReference type="PROSITE" id="PS51199"/>
    </source>
</evidence>
<dbReference type="Proteomes" id="UP000197468">
    <property type="component" value="Unassembled WGS sequence"/>
</dbReference>
<dbReference type="PROSITE" id="PS51199">
    <property type="entry name" value="SF4_HELICASE"/>
    <property type="match status" value="1"/>
</dbReference>
<dbReference type="Gene3D" id="1.10.860.10">
    <property type="entry name" value="DNAb Helicase, Chain A"/>
    <property type="match status" value="1"/>
</dbReference>
<accession>A0A246ITQ3</accession>
<evidence type="ECO:0000256" key="8">
    <source>
        <dbReference type="ARBA" id="ARBA00023125"/>
    </source>
</evidence>
<sequence>MKRLDVNELPWSAEAEQSVLGGLLIDNAAWDRCADLLKPASFFDFRHGAIFSVIGSMVLAQKPADVVTVFERLQAEGQVEECGGLAYLNALAQSVPSASNVRRYAEIVAEKAAHRALMQTADEALTVASGHGSYAEKVDRIATQFASLQQTGLRSMPVRVTDLLGPSCDRYNDLAAGNVPPGVSTGIVELDKALGGGLREGKVIVIAARPGVGKSSLSEQILLSAAKAGHVALFLSQEMERDELTDRAVSNLGGIGFSRLQNGNLTDAEWSRLGAAVDALAKLPLYFDDQAALTLQDIRAKAMSLRRDGLRVLVVDYIQLCAGARGARTENRNAEIEEISRGLKKLAKDLKLTVLVLSQLNRKVESRATPEPTLADLRDSGAIEQDADGIVFLWKVRVYEDRKLIALSVPKLRNGQDGARLGLDFQGYYQRWQISKESIASSGDFGSRGGFDS</sequence>
<comment type="similarity">
    <text evidence="1">Belongs to the helicase family. DnaB subfamily.</text>
</comment>
<dbReference type="OrthoDB" id="8667261at2"/>
<dbReference type="GO" id="GO:0016787">
    <property type="term" value="F:hydrolase activity"/>
    <property type="evidence" value="ECO:0007669"/>
    <property type="project" value="UniProtKB-KW"/>
</dbReference>
<organism evidence="13 14">
    <name type="scientific">Roseateles aquatilis</name>
    <dbReference type="NCBI Taxonomy" id="431061"/>
    <lineage>
        <taxon>Bacteria</taxon>
        <taxon>Pseudomonadati</taxon>
        <taxon>Pseudomonadota</taxon>
        <taxon>Betaproteobacteria</taxon>
        <taxon>Burkholderiales</taxon>
        <taxon>Sphaerotilaceae</taxon>
        <taxon>Roseateles</taxon>
    </lineage>
</organism>
<dbReference type="EC" id="5.6.2.3" evidence="10"/>
<evidence type="ECO:0000256" key="9">
    <source>
        <dbReference type="ARBA" id="ARBA00023235"/>
    </source>
</evidence>
<dbReference type="PANTHER" id="PTHR30153">
    <property type="entry name" value="REPLICATIVE DNA HELICASE DNAB"/>
    <property type="match status" value="1"/>
</dbReference>
<dbReference type="GO" id="GO:0043139">
    <property type="term" value="F:5'-3' DNA helicase activity"/>
    <property type="evidence" value="ECO:0007669"/>
    <property type="project" value="UniProtKB-EC"/>
</dbReference>
<keyword evidence="7" id="KW-0067">ATP-binding</keyword>
<gene>
    <name evidence="13" type="ORF">CDN99_26045</name>
</gene>
<dbReference type="GO" id="GO:0006269">
    <property type="term" value="P:DNA replication, synthesis of primer"/>
    <property type="evidence" value="ECO:0007669"/>
    <property type="project" value="UniProtKB-KW"/>
</dbReference>
<dbReference type="InterPro" id="IPR007694">
    <property type="entry name" value="DNA_helicase_DnaB-like_C"/>
</dbReference>
<keyword evidence="6" id="KW-0347">Helicase</keyword>
<dbReference type="InterPro" id="IPR007693">
    <property type="entry name" value="DNA_helicase_DnaB-like_N"/>
</dbReference>
<dbReference type="SUPFAM" id="SSF48024">
    <property type="entry name" value="N-terminal domain of DnaB helicase"/>
    <property type="match status" value="1"/>
</dbReference>
<dbReference type="AlphaFoldDB" id="A0A246ITQ3"/>
<dbReference type="GO" id="GO:0005524">
    <property type="term" value="F:ATP binding"/>
    <property type="evidence" value="ECO:0007669"/>
    <property type="project" value="UniProtKB-KW"/>
</dbReference>
<evidence type="ECO:0000313" key="14">
    <source>
        <dbReference type="Proteomes" id="UP000197468"/>
    </source>
</evidence>
<dbReference type="Pfam" id="PF00772">
    <property type="entry name" value="DnaB"/>
    <property type="match status" value="1"/>
</dbReference>
<comment type="catalytic activity">
    <reaction evidence="11">
        <text>ATP + H2O = ADP + phosphate + H(+)</text>
        <dbReference type="Rhea" id="RHEA:13065"/>
        <dbReference type="ChEBI" id="CHEBI:15377"/>
        <dbReference type="ChEBI" id="CHEBI:15378"/>
        <dbReference type="ChEBI" id="CHEBI:30616"/>
        <dbReference type="ChEBI" id="CHEBI:43474"/>
        <dbReference type="ChEBI" id="CHEBI:456216"/>
        <dbReference type="EC" id="5.6.2.3"/>
    </reaction>
</comment>
<dbReference type="EMBL" id="NIOF01000020">
    <property type="protein sequence ID" value="OWQ83594.1"/>
    <property type="molecule type" value="Genomic_DNA"/>
</dbReference>
<keyword evidence="8" id="KW-0238">DNA-binding</keyword>
<evidence type="ECO:0000256" key="2">
    <source>
        <dbReference type="ARBA" id="ARBA00022515"/>
    </source>
</evidence>
<evidence type="ECO:0000256" key="4">
    <source>
        <dbReference type="ARBA" id="ARBA00022741"/>
    </source>
</evidence>
<dbReference type="Pfam" id="PF03796">
    <property type="entry name" value="DnaB_C"/>
    <property type="match status" value="1"/>
</dbReference>
<evidence type="ECO:0000256" key="3">
    <source>
        <dbReference type="ARBA" id="ARBA00022705"/>
    </source>
</evidence>
<dbReference type="GO" id="GO:0003677">
    <property type="term" value="F:DNA binding"/>
    <property type="evidence" value="ECO:0007669"/>
    <property type="project" value="UniProtKB-KW"/>
</dbReference>
<comment type="caution">
    <text evidence="13">The sequence shown here is derived from an EMBL/GenBank/DDBJ whole genome shotgun (WGS) entry which is preliminary data.</text>
</comment>
<evidence type="ECO:0000256" key="1">
    <source>
        <dbReference type="ARBA" id="ARBA00008428"/>
    </source>
</evidence>
<dbReference type="InterPro" id="IPR027417">
    <property type="entry name" value="P-loop_NTPase"/>
</dbReference>
<keyword evidence="2" id="KW-0639">Primosome</keyword>
<evidence type="ECO:0000256" key="7">
    <source>
        <dbReference type="ARBA" id="ARBA00022840"/>
    </source>
</evidence>
<dbReference type="SUPFAM" id="SSF52540">
    <property type="entry name" value="P-loop containing nucleoside triphosphate hydrolases"/>
    <property type="match status" value="1"/>
</dbReference>
<keyword evidence="3" id="KW-0235">DNA replication</keyword>
<evidence type="ECO:0000256" key="5">
    <source>
        <dbReference type="ARBA" id="ARBA00022801"/>
    </source>
</evidence>
<dbReference type="RefSeq" id="WP_088388337.1">
    <property type="nucleotide sequence ID" value="NZ_NIOF01000020.1"/>
</dbReference>
<proteinExistence type="inferred from homology"/>
<dbReference type="InterPro" id="IPR016136">
    <property type="entry name" value="DNA_helicase_N/primase_C"/>
</dbReference>
<dbReference type="GO" id="GO:0005829">
    <property type="term" value="C:cytosol"/>
    <property type="evidence" value="ECO:0007669"/>
    <property type="project" value="TreeGrafter"/>
</dbReference>
<keyword evidence="9" id="KW-0413">Isomerase</keyword>